<feature type="non-terminal residue" evidence="1">
    <location>
        <position position="560"/>
    </location>
</feature>
<accession>A0A6G0VWB1</accession>
<dbReference type="PANTHER" id="PTHR33053">
    <property type="entry name" value="PROTEIN, PUTATIVE-RELATED"/>
    <property type="match status" value="1"/>
</dbReference>
<dbReference type="EMBL" id="VUJU01011173">
    <property type="protein sequence ID" value="KAF0711703.1"/>
    <property type="molecule type" value="Genomic_DNA"/>
</dbReference>
<name>A0A6G0VWB1_APHCR</name>
<gene>
    <name evidence="1" type="ORF">FWK35_00035111</name>
</gene>
<proteinExistence type="predicted"/>
<keyword evidence="2" id="KW-1185">Reference proteome</keyword>
<organism evidence="1 2">
    <name type="scientific">Aphis craccivora</name>
    <name type="common">Cowpea aphid</name>
    <dbReference type="NCBI Taxonomy" id="307492"/>
    <lineage>
        <taxon>Eukaryota</taxon>
        <taxon>Metazoa</taxon>
        <taxon>Ecdysozoa</taxon>
        <taxon>Arthropoda</taxon>
        <taxon>Hexapoda</taxon>
        <taxon>Insecta</taxon>
        <taxon>Pterygota</taxon>
        <taxon>Neoptera</taxon>
        <taxon>Paraneoptera</taxon>
        <taxon>Hemiptera</taxon>
        <taxon>Sternorrhyncha</taxon>
        <taxon>Aphidomorpha</taxon>
        <taxon>Aphidoidea</taxon>
        <taxon>Aphididae</taxon>
        <taxon>Aphidini</taxon>
        <taxon>Aphis</taxon>
        <taxon>Aphis</taxon>
    </lineage>
</organism>
<dbReference type="OrthoDB" id="7554869at2759"/>
<sequence>MADNKRKKLKNCSKRHIRRITNEFCRRFDNEHYSDTTSEDDIIIRAPEIQSTIVYASTSSNVEPKMNNDENNGHNLPIFSLSNNTSAQHDENEYYSSSSNSSSYYSSPISSSCDSYNSNNINLVEINNVDSLIENNKDENTADDYCSNLDMNCSLLEEQLREWHFNHNTTLASLSSMLKIWKKFTKFELPSDARTLLSTPRSVRIKSIEGGKYCHFGLKKAVHSIILALKLEIGSIKEINLTLNIDGLPISRSNQSCFWPIMISELRLKQKVFIVGVFHGYGKPKCPNEYLEEFISELVPLINNGFLTEEGEVIPVVLSALICDAPAKSFVLCTSGHTAYGSCSKCTIIGKYINNRLCFPSDEEYSEFNLRSDEDFSKFLYKNKYQHGISIFTTSVPSFGSVSCVPLDYCHVVCLGVMKKLIYLWVKGPRFLKLKPSDITVISEKLIEMQQYTPKDFARKPRALSEFLNWKATEFRQFLLYTGPVVLKSVLKSEYYDHFIILHVSISILFQNLYGEYLVSHNVHNLLHLSDDVKKYGALDVFSAFKFENNMMFVKKLLQK</sequence>
<evidence type="ECO:0000313" key="2">
    <source>
        <dbReference type="Proteomes" id="UP000478052"/>
    </source>
</evidence>
<comment type="caution">
    <text evidence="1">The sequence shown here is derived from an EMBL/GenBank/DDBJ whole genome shotgun (WGS) entry which is preliminary data.</text>
</comment>
<reference evidence="1 2" key="1">
    <citation type="submission" date="2019-08" db="EMBL/GenBank/DDBJ databases">
        <title>Whole genome of Aphis craccivora.</title>
        <authorList>
            <person name="Voronova N.V."/>
            <person name="Shulinski R.S."/>
            <person name="Bandarenka Y.V."/>
            <person name="Zhorov D.G."/>
            <person name="Warner D."/>
        </authorList>
    </citation>
    <scope>NUCLEOTIDE SEQUENCE [LARGE SCALE GENOMIC DNA]</scope>
    <source>
        <strain evidence="1">180601</strain>
        <tissue evidence="1">Whole Body</tissue>
    </source>
</reference>
<dbReference type="Proteomes" id="UP000478052">
    <property type="component" value="Unassembled WGS sequence"/>
</dbReference>
<protein>
    <recommendedName>
        <fullName evidence="3">DUF4806 domain-containing protein</fullName>
    </recommendedName>
</protein>
<evidence type="ECO:0008006" key="3">
    <source>
        <dbReference type="Google" id="ProtNLM"/>
    </source>
</evidence>
<dbReference type="PANTHER" id="PTHR33053:SF24">
    <property type="entry name" value="TRANSPOSASE DOMAIN-CONTAINING PROTEIN"/>
    <property type="match status" value="1"/>
</dbReference>
<dbReference type="AlphaFoldDB" id="A0A6G0VWB1"/>
<evidence type="ECO:0000313" key="1">
    <source>
        <dbReference type="EMBL" id="KAF0711703.1"/>
    </source>
</evidence>